<keyword evidence="11" id="KW-1185">Reference proteome</keyword>
<evidence type="ECO:0000256" key="7">
    <source>
        <dbReference type="ARBA" id="ARBA00022801"/>
    </source>
</evidence>
<dbReference type="GO" id="GO:0003676">
    <property type="term" value="F:nucleic acid binding"/>
    <property type="evidence" value="ECO:0007669"/>
    <property type="project" value="InterPro"/>
</dbReference>
<dbReference type="AlphaFoldDB" id="A0A0S3SIX0"/>
<evidence type="ECO:0000256" key="5">
    <source>
        <dbReference type="ARBA" id="ARBA00022723"/>
    </source>
</evidence>
<sequence>MGDVHQPLHVGFTSDKGGNLINIHWYRRKQNLHHVWDVNIIETAKERFYDSDINSFTKAIQENITDIVGILVFKKGKFVQLGIDTCNIIKQTKKSQHKSKQGRTTAYDVTTGTTSKDGQIWYLSLDKDTGTKCMTLKYALCSTCIVYYDLMRRIRTISIKCAHFFSFDLLSNS</sequence>
<dbReference type="GO" id="GO:0046872">
    <property type="term" value="F:metal ion binding"/>
    <property type="evidence" value="ECO:0007669"/>
    <property type="project" value="UniProtKB-KW"/>
</dbReference>
<proteinExistence type="inferred from homology"/>
<dbReference type="SUPFAM" id="SSF48537">
    <property type="entry name" value="Phospholipase C/P1 nuclease"/>
    <property type="match status" value="1"/>
</dbReference>
<evidence type="ECO:0000256" key="2">
    <source>
        <dbReference type="ARBA" id="ARBA00009547"/>
    </source>
</evidence>
<keyword evidence="5" id="KW-0479">Metal-binding</keyword>
<name>A0A0S3SIX0_PHAAN</name>
<dbReference type="GO" id="GO:0004521">
    <property type="term" value="F:RNA endonuclease activity"/>
    <property type="evidence" value="ECO:0007669"/>
    <property type="project" value="UniProtKB-ARBA"/>
</dbReference>
<dbReference type="InterPro" id="IPR003154">
    <property type="entry name" value="S1/P1nuclease"/>
</dbReference>
<keyword evidence="8" id="KW-1015">Disulfide bond</keyword>
<dbReference type="Gene3D" id="1.10.575.10">
    <property type="entry name" value="P1 Nuclease"/>
    <property type="match status" value="1"/>
</dbReference>
<dbReference type="GO" id="GO:0006308">
    <property type="term" value="P:DNA catabolic process"/>
    <property type="evidence" value="ECO:0007669"/>
    <property type="project" value="InterPro"/>
</dbReference>
<keyword evidence="6" id="KW-0255">Endonuclease</keyword>
<dbReference type="Pfam" id="PF02265">
    <property type="entry name" value="S1-P1_nuclease"/>
    <property type="match status" value="1"/>
</dbReference>
<keyword evidence="4" id="KW-0540">Nuclease</keyword>
<evidence type="ECO:0000256" key="9">
    <source>
        <dbReference type="ARBA" id="ARBA00023180"/>
    </source>
</evidence>
<dbReference type="PANTHER" id="PTHR33146">
    <property type="entry name" value="ENDONUCLEASE 4"/>
    <property type="match status" value="1"/>
</dbReference>
<dbReference type="PANTHER" id="PTHR33146:SF27">
    <property type="entry name" value="ENDONUCLEASE 2"/>
    <property type="match status" value="1"/>
</dbReference>
<evidence type="ECO:0000256" key="1">
    <source>
        <dbReference type="ARBA" id="ARBA00000245"/>
    </source>
</evidence>
<organism evidence="10 11">
    <name type="scientific">Vigna angularis var. angularis</name>
    <dbReference type="NCBI Taxonomy" id="157739"/>
    <lineage>
        <taxon>Eukaryota</taxon>
        <taxon>Viridiplantae</taxon>
        <taxon>Streptophyta</taxon>
        <taxon>Embryophyta</taxon>
        <taxon>Tracheophyta</taxon>
        <taxon>Spermatophyta</taxon>
        <taxon>Magnoliopsida</taxon>
        <taxon>eudicotyledons</taxon>
        <taxon>Gunneridae</taxon>
        <taxon>Pentapetalae</taxon>
        <taxon>rosids</taxon>
        <taxon>fabids</taxon>
        <taxon>Fabales</taxon>
        <taxon>Fabaceae</taxon>
        <taxon>Papilionoideae</taxon>
        <taxon>50 kb inversion clade</taxon>
        <taxon>NPAAA clade</taxon>
        <taxon>indigoferoid/millettioid clade</taxon>
        <taxon>Phaseoleae</taxon>
        <taxon>Vigna</taxon>
    </lineage>
</organism>
<dbReference type="EC" id="3.1.30.1" evidence="3"/>
<comment type="catalytic activity">
    <reaction evidence="1">
        <text>Endonucleolytic cleavage to 5'-phosphomononucleotide and 5'-phosphooligonucleotide end-products.</text>
        <dbReference type="EC" id="3.1.30.1"/>
    </reaction>
</comment>
<dbReference type="Proteomes" id="UP000291084">
    <property type="component" value="Chromosome 7"/>
</dbReference>
<dbReference type="EMBL" id="AP015040">
    <property type="protein sequence ID" value="BAT92731.1"/>
    <property type="molecule type" value="Genomic_DNA"/>
</dbReference>
<evidence type="ECO:0000313" key="10">
    <source>
        <dbReference type="EMBL" id="BAT92731.1"/>
    </source>
</evidence>
<evidence type="ECO:0000256" key="8">
    <source>
        <dbReference type="ARBA" id="ARBA00023157"/>
    </source>
</evidence>
<protein>
    <recommendedName>
        <fullName evidence="3">Aspergillus nuclease S1</fullName>
        <ecNumber evidence="3">3.1.30.1</ecNumber>
    </recommendedName>
</protein>
<evidence type="ECO:0000256" key="4">
    <source>
        <dbReference type="ARBA" id="ARBA00022722"/>
    </source>
</evidence>
<accession>A0A0S3SIX0</accession>
<gene>
    <name evidence="10" type="primary">Vigan.07G155100</name>
    <name evidence="10" type="ORF">VIGAN_07155100</name>
</gene>
<keyword evidence="9" id="KW-0325">Glycoprotein</keyword>
<dbReference type="InterPro" id="IPR008947">
    <property type="entry name" value="PLipase_C/P1_nuclease_dom_sf"/>
</dbReference>
<evidence type="ECO:0000256" key="3">
    <source>
        <dbReference type="ARBA" id="ARBA00012562"/>
    </source>
</evidence>
<keyword evidence="7" id="KW-0378">Hydrolase</keyword>
<dbReference type="GO" id="GO:0000014">
    <property type="term" value="F:single-stranded DNA endodeoxyribonuclease activity"/>
    <property type="evidence" value="ECO:0007669"/>
    <property type="project" value="UniProtKB-ARBA"/>
</dbReference>
<evidence type="ECO:0000313" key="11">
    <source>
        <dbReference type="Proteomes" id="UP000291084"/>
    </source>
</evidence>
<comment type="similarity">
    <text evidence="2">Belongs to the nuclease type I family.</text>
</comment>
<reference evidence="10 11" key="1">
    <citation type="journal article" date="2015" name="Sci. Rep.">
        <title>The power of single molecule real-time sequencing technology in the de novo assembly of a eukaryotic genome.</title>
        <authorList>
            <person name="Sakai H."/>
            <person name="Naito K."/>
            <person name="Ogiso-Tanaka E."/>
            <person name="Takahashi Y."/>
            <person name="Iseki K."/>
            <person name="Muto C."/>
            <person name="Satou K."/>
            <person name="Teruya K."/>
            <person name="Shiroma A."/>
            <person name="Shimoji M."/>
            <person name="Hirano T."/>
            <person name="Itoh T."/>
            <person name="Kaga A."/>
            <person name="Tomooka N."/>
        </authorList>
    </citation>
    <scope>NUCLEOTIDE SEQUENCE [LARGE SCALE GENOMIC DNA]</scope>
    <source>
        <strain evidence="11">cv. Shumari</strain>
    </source>
</reference>
<evidence type="ECO:0000256" key="6">
    <source>
        <dbReference type="ARBA" id="ARBA00022759"/>
    </source>
</evidence>